<keyword evidence="2" id="KW-0233">DNA recombination</keyword>
<dbReference type="InterPro" id="IPR013762">
    <property type="entry name" value="Integrase-like_cat_sf"/>
</dbReference>
<dbReference type="Gene3D" id="1.10.150.130">
    <property type="match status" value="1"/>
</dbReference>
<dbReference type="OrthoDB" id="6173494at2"/>
<feature type="domain" description="Tyr recombinase" evidence="4">
    <location>
        <begin position="181"/>
        <end position="325"/>
    </location>
</feature>
<dbReference type="InterPro" id="IPR002104">
    <property type="entry name" value="Integrase_catalytic"/>
</dbReference>
<dbReference type="EMBL" id="NRQY01000001">
    <property type="protein sequence ID" value="RUT66826.1"/>
    <property type="molecule type" value="Genomic_DNA"/>
</dbReference>
<comment type="caution">
    <text evidence="5">The sequence shown here is derived from an EMBL/GenBank/DDBJ whole genome shotgun (WGS) entry which is preliminary data.</text>
</comment>
<name>A0A433ZXJ3_MORMO</name>
<reference evidence="5 6" key="1">
    <citation type="submission" date="2017-08" db="EMBL/GenBank/DDBJ databases">
        <title>Draft genome sequence of pheromone producing symbiont Morganella morganii, of the female New Zealand grass grub Costelytra giveni.</title>
        <authorList>
            <person name="Laugraud A."/>
            <person name="Young S.D."/>
            <person name="Hurst M.H."/>
        </authorList>
    </citation>
    <scope>NUCLEOTIDE SEQUENCE [LARGE SCALE GENOMIC DNA]</scope>
    <source>
        <strain evidence="5 6">MMsCG</strain>
    </source>
</reference>
<accession>A0A433ZXJ3</accession>
<evidence type="ECO:0000259" key="4">
    <source>
        <dbReference type="Pfam" id="PF00589"/>
    </source>
</evidence>
<organism evidence="5 6">
    <name type="scientific">Morganella morganii</name>
    <name type="common">Proteus morganii</name>
    <dbReference type="NCBI Taxonomy" id="582"/>
    <lineage>
        <taxon>Bacteria</taxon>
        <taxon>Pseudomonadati</taxon>
        <taxon>Pseudomonadota</taxon>
        <taxon>Gammaproteobacteria</taxon>
        <taxon>Enterobacterales</taxon>
        <taxon>Morganellaceae</taxon>
        <taxon>Morganella</taxon>
    </lineage>
</organism>
<feature type="region of interest" description="Disordered" evidence="3">
    <location>
        <begin position="304"/>
        <end position="323"/>
    </location>
</feature>
<evidence type="ECO:0000256" key="1">
    <source>
        <dbReference type="ARBA" id="ARBA00023125"/>
    </source>
</evidence>
<evidence type="ECO:0000313" key="6">
    <source>
        <dbReference type="Proteomes" id="UP000286908"/>
    </source>
</evidence>
<dbReference type="InterPro" id="IPR011010">
    <property type="entry name" value="DNA_brk_join_enz"/>
</dbReference>
<dbReference type="GO" id="GO:0003677">
    <property type="term" value="F:DNA binding"/>
    <property type="evidence" value="ECO:0007669"/>
    <property type="project" value="UniProtKB-KW"/>
</dbReference>
<dbReference type="Pfam" id="PF00589">
    <property type="entry name" value="Phage_integrase"/>
    <property type="match status" value="1"/>
</dbReference>
<gene>
    <name evidence="5" type="ORF">CKG00_10835</name>
</gene>
<dbReference type="Gene3D" id="1.10.443.10">
    <property type="entry name" value="Intergrase catalytic core"/>
    <property type="match status" value="1"/>
</dbReference>
<dbReference type="SUPFAM" id="SSF56349">
    <property type="entry name" value="DNA breaking-rejoining enzymes"/>
    <property type="match status" value="1"/>
</dbReference>
<proteinExistence type="predicted"/>
<evidence type="ECO:0000256" key="2">
    <source>
        <dbReference type="ARBA" id="ARBA00023172"/>
    </source>
</evidence>
<sequence length="338" mass="38876">MARKRKDPKDNKLPPRVSRSQYAFYLKTKDNKTITLGPLSMSMPELWARYEGEIANQKLSMTFSKLWSMYLGSPAFTELSFRSQKDKLKGGKNILKVFGHINADKIRPEHIRKYMDIRGTQSKVQANHELSYMTVTFAWGYERGYCKTNPCSGVKSFSIKSRDTYITDEEYSATYEVAPPAVKIAMEIAYLCAARIGDVLDIRHDQLLEEGLYIRQGKTGVKQIKQWTERLLSAIDLARTTFPPMNEKSYLILNNCRGKFSYQGFNNQWQETKRKASAKLGYRVGFTFHDLKAKGISDFEGSTKDKQMFSGHQSESQVRIYDRKTKVSPTLDKPIITE</sequence>
<protein>
    <submittedName>
        <fullName evidence="5">Integrase</fullName>
    </submittedName>
</protein>
<dbReference type="GO" id="GO:0015074">
    <property type="term" value="P:DNA integration"/>
    <property type="evidence" value="ECO:0007669"/>
    <property type="project" value="InterPro"/>
</dbReference>
<dbReference type="InterPro" id="IPR010998">
    <property type="entry name" value="Integrase_recombinase_N"/>
</dbReference>
<dbReference type="AlphaFoldDB" id="A0A433ZXJ3"/>
<dbReference type="GO" id="GO:0006310">
    <property type="term" value="P:DNA recombination"/>
    <property type="evidence" value="ECO:0007669"/>
    <property type="project" value="UniProtKB-KW"/>
</dbReference>
<dbReference type="Proteomes" id="UP000286908">
    <property type="component" value="Unassembled WGS sequence"/>
</dbReference>
<evidence type="ECO:0000256" key="3">
    <source>
        <dbReference type="SAM" id="MobiDB-lite"/>
    </source>
</evidence>
<keyword evidence="1" id="KW-0238">DNA-binding</keyword>
<evidence type="ECO:0000313" key="5">
    <source>
        <dbReference type="EMBL" id="RUT66826.1"/>
    </source>
</evidence>